<dbReference type="EMBL" id="KZ679263">
    <property type="protein sequence ID" value="PTB40193.1"/>
    <property type="molecule type" value="Genomic_DNA"/>
</dbReference>
<protein>
    <recommendedName>
        <fullName evidence="3">Helicase C-terminal domain-containing protein</fullName>
    </recommendedName>
</protein>
<keyword evidence="2" id="KW-1185">Reference proteome</keyword>
<gene>
    <name evidence="1" type="ORF">M441DRAFT_80973</name>
</gene>
<dbReference type="AlphaFoldDB" id="A0A2T3Z5V8"/>
<dbReference type="SUPFAM" id="SSF52540">
    <property type="entry name" value="P-loop containing nucleoside triphosphate hydrolases"/>
    <property type="match status" value="1"/>
</dbReference>
<name>A0A2T3Z5V8_TRIA4</name>
<sequence length="183" mass="20756">MMYGALKMAGINTLTVRPSEGLHSRIEAIQLFTGPNSKAEVFIANISIMSAGLNLHTACCKGLLVNMHFSAKTILQMHGRLNRLGQTKAVKWHNLKVKNSFHDHQERVMLTKYSRQLSAEANLPSWITGSLREAVLFELMKAYFNHPFNRYAWVVTYDLDGIKMDYYTEAIIKLGTPARLLRS</sequence>
<dbReference type="Gene3D" id="3.40.50.300">
    <property type="entry name" value="P-loop containing nucleotide triphosphate hydrolases"/>
    <property type="match status" value="1"/>
</dbReference>
<evidence type="ECO:0000313" key="1">
    <source>
        <dbReference type="EMBL" id="PTB40193.1"/>
    </source>
</evidence>
<dbReference type="STRING" id="1042311.A0A2T3Z5V8"/>
<proteinExistence type="predicted"/>
<organism evidence="1 2">
    <name type="scientific">Trichoderma asperellum (strain ATCC 204424 / CBS 433.97 / NBRC 101777)</name>
    <dbReference type="NCBI Taxonomy" id="1042311"/>
    <lineage>
        <taxon>Eukaryota</taxon>
        <taxon>Fungi</taxon>
        <taxon>Dikarya</taxon>
        <taxon>Ascomycota</taxon>
        <taxon>Pezizomycotina</taxon>
        <taxon>Sordariomycetes</taxon>
        <taxon>Hypocreomycetidae</taxon>
        <taxon>Hypocreales</taxon>
        <taxon>Hypocreaceae</taxon>
        <taxon>Trichoderma</taxon>
    </lineage>
</organism>
<dbReference type="InterPro" id="IPR027417">
    <property type="entry name" value="P-loop_NTPase"/>
</dbReference>
<reference evidence="1 2" key="1">
    <citation type="submission" date="2016-07" db="EMBL/GenBank/DDBJ databases">
        <title>Multiple horizontal gene transfer events from other fungi enriched the ability of initially mycotrophic Trichoderma (Ascomycota) to feed on dead plant biomass.</title>
        <authorList>
            <consortium name="DOE Joint Genome Institute"/>
            <person name="Aerts A."/>
            <person name="Atanasova L."/>
            <person name="Chenthamara K."/>
            <person name="Zhang J."/>
            <person name="Grujic M."/>
            <person name="Henrissat B."/>
            <person name="Kuo A."/>
            <person name="Salamov A."/>
            <person name="Lipzen A."/>
            <person name="Labutti K."/>
            <person name="Barry K."/>
            <person name="Miao Y."/>
            <person name="Rahimi M.J."/>
            <person name="Shen Q."/>
            <person name="Grigoriev I.V."/>
            <person name="Kubicek C.P."/>
            <person name="Druzhinina I.S."/>
        </authorList>
    </citation>
    <scope>NUCLEOTIDE SEQUENCE [LARGE SCALE GENOMIC DNA]</scope>
    <source>
        <strain evidence="1 2">CBS 433.97</strain>
    </source>
</reference>
<dbReference type="OrthoDB" id="4897744at2759"/>
<evidence type="ECO:0008006" key="3">
    <source>
        <dbReference type="Google" id="ProtNLM"/>
    </source>
</evidence>
<dbReference type="Proteomes" id="UP000240493">
    <property type="component" value="Unassembled WGS sequence"/>
</dbReference>
<evidence type="ECO:0000313" key="2">
    <source>
        <dbReference type="Proteomes" id="UP000240493"/>
    </source>
</evidence>
<accession>A0A2T3Z5V8</accession>